<sequence length="259" mass="27767">MLSALHTALSTNDKAIKTVSGSRYPVPDYLPTIRRWSSADPGGLEKDRQAKSPLQGVALLRPNEYMRSHQCDSEPLHACACAFSTEPRSRQPRAGRTRVSSLKSSLSCAPSSATLPPSNLTNCVVTSPTTGTLKLAPAGVVQAGVVQPCSRGPSLRLLHVPTADCPAPAPSTAQVISLDLPMPVERRPAADHRRLFGATAPAQNAFKGLLQLAEVPPSRNGLNRRRSCHDFCRNTYRNLYTRKGAAFESMQAFGPGAES</sequence>
<evidence type="ECO:0000313" key="1">
    <source>
        <dbReference type="EMBL" id="KAG0667512.1"/>
    </source>
</evidence>
<dbReference type="Proteomes" id="UP000777482">
    <property type="component" value="Unassembled WGS sequence"/>
</dbReference>
<dbReference type="EMBL" id="PUHQ01000001">
    <property type="protein sequence ID" value="KAG0667512.1"/>
    <property type="molecule type" value="Genomic_DNA"/>
</dbReference>
<dbReference type="AlphaFoldDB" id="A0A9P6WAS1"/>
<protein>
    <submittedName>
        <fullName evidence="1">Uncharacterized protein</fullName>
    </submittedName>
</protein>
<keyword evidence="2" id="KW-1185">Reference proteome</keyword>
<accession>A0A9P6WAS1</accession>
<gene>
    <name evidence="1" type="ORF">C6P46_000043</name>
</gene>
<comment type="caution">
    <text evidence="1">The sequence shown here is derived from an EMBL/GenBank/DDBJ whole genome shotgun (WGS) entry which is preliminary data.</text>
</comment>
<proteinExistence type="predicted"/>
<name>A0A9P6WAS1_RHOMI</name>
<organism evidence="1 2">
    <name type="scientific">Rhodotorula mucilaginosa</name>
    <name type="common">Yeast</name>
    <name type="synonym">Rhodotorula rubra</name>
    <dbReference type="NCBI Taxonomy" id="5537"/>
    <lineage>
        <taxon>Eukaryota</taxon>
        <taxon>Fungi</taxon>
        <taxon>Dikarya</taxon>
        <taxon>Basidiomycota</taxon>
        <taxon>Pucciniomycotina</taxon>
        <taxon>Microbotryomycetes</taxon>
        <taxon>Sporidiobolales</taxon>
        <taxon>Sporidiobolaceae</taxon>
        <taxon>Rhodotorula</taxon>
    </lineage>
</organism>
<reference evidence="1 2" key="1">
    <citation type="submission" date="2020-11" db="EMBL/GenBank/DDBJ databases">
        <title>Kefir isolates.</title>
        <authorList>
            <person name="Marcisauskas S."/>
            <person name="Kim Y."/>
            <person name="Blasche S."/>
        </authorList>
    </citation>
    <scope>NUCLEOTIDE SEQUENCE [LARGE SCALE GENOMIC DNA]</scope>
    <source>
        <strain evidence="1 2">KR</strain>
    </source>
</reference>
<evidence type="ECO:0000313" key="2">
    <source>
        <dbReference type="Proteomes" id="UP000777482"/>
    </source>
</evidence>